<dbReference type="GO" id="GO:0046872">
    <property type="term" value="F:metal ion binding"/>
    <property type="evidence" value="ECO:0007669"/>
    <property type="project" value="UniProtKB-KW"/>
</dbReference>
<evidence type="ECO:0000256" key="12">
    <source>
        <dbReference type="ARBA" id="ARBA00022801"/>
    </source>
</evidence>
<dbReference type="CDD" id="cd10845">
    <property type="entry name" value="DSRM_RNAse_III_family"/>
    <property type="match status" value="1"/>
</dbReference>
<evidence type="ECO:0000256" key="11">
    <source>
        <dbReference type="ARBA" id="ARBA00022759"/>
    </source>
</evidence>
<keyword evidence="13 15" id="KW-0460">Magnesium</keyword>
<evidence type="ECO:0000256" key="6">
    <source>
        <dbReference type="ARBA" id="ARBA00022552"/>
    </source>
</evidence>
<evidence type="ECO:0000256" key="9">
    <source>
        <dbReference type="ARBA" id="ARBA00022722"/>
    </source>
</evidence>
<evidence type="ECO:0000256" key="2">
    <source>
        <dbReference type="ARBA" id="ARBA00004496"/>
    </source>
</evidence>
<evidence type="ECO:0000313" key="20">
    <source>
        <dbReference type="Proteomes" id="UP000317648"/>
    </source>
</evidence>
<dbReference type="CDD" id="cd00593">
    <property type="entry name" value="RIBOc"/>
    <property type="match status" value="1"/>
</dbReference>
<reference evidence="19 20" key="1">
    <citation type="submission" date="2019-02" db="EMBL/GenBank/DDBJ databases">
        <title>Deep-cultivation of Planctomycetes and their phenomic and genomic characterization uncovers novel biology.</title>
        <authorList>
            <person name="Wiegand S."/>
            <person name="Jogler M."/>
            <person name="Boedeker C."/>
            <person name="Pinto D."/>
            <person name="Vollmers J."/>
            <person name="Rivas-Marin E."/>
            <person name="Kohn T."/>
            <person name="Peeters S.H."/>
            <person name="Heuer A."/>
            <person name="Rast P."/>
            <person name="Oberbeckmann S."/>
            <person name="Bunk B."/>
            <person name="Jeske O."/>
            <person name="Meyerdierks A."/>
            <person name="Storesund J.E."/>
            <person name="Kallscheuer N."/>
            <person name="Luecker S."/>
            <person name="Lage O.M."/>
            <person name="Pohl T."/>
            <person name="Merkel B.J."/>
            <person name="Hornburger P."/>
            <person name="Mueller R.-W."/>
            <person name="Bruemmer F."/>
            <person name="Labrenz M."/>
            <person name="Spormann A.M."/>
            <person name="Op den Camp H."/>
            <person name="Overmann J."/>
            <person name="Amann R."/>
            <person name="Jetten M.S.M."/>
            <person name="Mascher T."/>
            <person name="Medema M.H."/>
            <person name="Devos D.P."/>
            <person name="Kaster A.-K."/>
            <person name="Ovreas L."/>
            <person name="Rohde M."/>
            <person name="Galperin M.Y."/>
            <person name="Jogler C."/>
        </authorList>
    </citation>
    <scope>NUCLEOTIDE SEQUENCE [LARGE SCALE GENOMIC DNA]</scope>
    <source>
        <strain evidence="19 20">Pla85_3_4</strain>
    </source>
</reference>
<dbReference type="GO" id="GO:0042802">
    <property type="term" value="F:identical protein binding"/>
    <property type="evidence" value="ECO:0007669"/>
    <property type="project" value="UniProtKB-ARBA"/>
</dbReference>
<dbReference type="GO" id="GO:0008033">
    <property type="term" value="P:tRNA processing"/>
    <property type="evidence" value="ECO:0007669"/>
    <property type="project" value="UniProtKB-KW"/>
</dbReference>
<keyword evidence="15" id="KW-0699">rRNA-binding</keyword>
<keyword evidence="11 15" id="KW-0255">Endonuclease</keyword>
<dbReference type="InterPro" id="IPR036389">
    <property type="entry name" value="RNase_III_sf"/>
</dbReference>
<comment type="cofactor">
    <cofactor evidence="15">
        <name>Mg(2+)</name>
        <dbReference type="ChEBI" id="CHEBI:18420"/>
    </cofactor>
</comment>
<accession>A0A518DUQ0</accession>
<dbReference type="GO" id="GO:0006397">
    <property type="term" value="P:mRNA processing"/>
    <property type="evidence" value="ECO:0007669"/>
    <property type="project" value="UniProtKB-UniRule"/>
</dbReference>
<evidence type="ECO:0000256" key="3">
    <source>
        <dbReference type="ARBA" id="ARBA00010183"/>
    </source>
</evidence>
<keyword evidence="8 15" id="KW-0819">tRNA processing</keyword>
<evidence type="ECO:0000313" key="19">
    <source>
        <dbReference type="EMBL" id="QDU95563.1"/>
    </source>
</evidence>
<evidence type="ECO:0000256" key="14">
    <source>
        <dbReference type="ARBA" id="ARBA00022884"/>
    </source>
</evidence>
<dbReference type="EC" id="3.1.26.3" evidence="15"/>
<dbReference type="GO" id="GO:0005737">
    <property type="term" value="C:cytoplasm"/>
    <property type="evidence" value="ECO:0007669"/>
    <property type="project" value="UniProtKB-SubCell"/>
</dbReference>
<feature type="domain" description="RNase III" evidence="18">
    <location>
        <begin position="16"/>
        <end position="140"/>
    </location>
</feature>
<sequence>MVSSSEIQSDELEEKLAACEQRIGYVFTDKSLLNSALLHASGADHRVQSNERLEFLGDAIFGAVVCEMLFRKFPNYLEGDLTKIKSVVVSRQTCARISDALGLEDFLIVGKGMASTPKVPRSLLADVFESLVAAMYLDGGDEPARAFIVKHIVDEIDRAASDGVMSNYKSQLQQYVQREFGSTPAYQLVNEKGPDHSKCFQIAAQVADDRYHPAWGRNKKEAEQKAACNALAQLRGEPPVFHGVPDYLKAFNGDGEDALSNGKTRADSSTASQEGSGNE</sequence>
<evidence type="ECO:0000256" key="5">
    <source>
        <dbReference type="ARBA" id="ARBA00022490"/>
    </source>
</evidence>
<comment type="function">
    <text evidence="15">Digests double-stranded RNA. Involved in the processing of primary rRNA transcript to yield the immediate precursors to the large and small rRNAs (23S and 16S). Processes some mRNAs, and tRNAs when they are encoded in the rRNA operon. Processes pre-crRNA and tracrRNA of type II CRISPR loci if present in the organism.</text>
</comment>
<dbReference type="HAMAP" id="MF_00104">
    <property type="entry name" value="RNase_III"/>
    <property type="match status" value="1"/>
</dbReference>
<evidence type="ECO:0000256" key="1">
    <source>
        <dbReference type="ARBA" id="ARBA00000109"/>
    </source>
</evidence>
<feature type="compositionally biased region" description="Polar residues" evidence="16">
    <location>
        <begin position="261"/>
        <end position="279"/>
    </location>
</feature>
<dbReference type="GO" id="GO:0003725">
    <property type="term" value="F:double-stranded RNA binding"/>
    <property type="evidence" value="ECO:0007669"/>
    <property type="project" value="TreeGrafter"/>
</dbReference>
<keyword evidence="6 15" id="KW-0698">rRNA processing</keyword>
<keyword evidence="9 15" id="KW-0540">Nuclease</keyword>
<feature type="domain" description="DRBM" evidence="17">
    <location>
        <begin position="167"/>
        <end position="236"/>
    </location>
</feature>
<feature type="binding site" evidence="15">
    <location>
        <position position="54"/>
    </location>
    <ligand>
        <name>Mg(2+)</name>
        <dbReference type="ChEBI" id="CHEBI:18420"/>
    </ligand>
</feature>
<dbReference type="PANTHER" id="PTHR11207:SF0">
    <property type="entry name" value="RIBONUCLEASE 3"/>
    <property type="match status" value="1"/>
</dbReference>
<dbReference type="SUPFAM" id="SSF69065">
    <property type="entry name" value="RNase III domain-like"/>
    <property type="match status" value="1"/>
</dbReference>
<comment type="subunit">
    <text evidence="4 15">Homodimer.</text>
</comment>
<dbReference type="InterPro" id="IPR014720">
    <property type="entry name" value="dsRBD_dom"/>
</dbReference>
<evidence type="ECO:0000256" key="16">
    <source>
        <dbReference type="SAM" id="MobiDB-lite"/>
    </source>
</evidence>
<dbReference type="NCBIfam" id="TIGR02191">
    <property type="entry name" value="RNaseIII"/>
    <property type="match status" value="1"/>
</dbReference>
<proteinExistence type="inferred from homology"/>
<dbReference type="KEGG" id="lcre:Pla8534_33790"/>
<dbReference type="FunFam" id="3.30.160.20:FF:000003">
    <property type="entry name" value="Ribonuclease 3"/>
    <property type="match status" value="1"/>
</dbReference>
<evidence type="ECO:0000256" key="4">
    <source>
        <dbReference type="ARBA" id="ARBA00011738"/>
    </source>
</evidence>
<evidence type="ECO:0000256" key="8">
    <source>
        <dbReference type="ARBA" id="ARBA00022694"/>
    </source>
</evidence>
<keyword evidence="14 15" id="KW-0694">RNA-binding</keyword>
<evidence type="ECO:0000256" key="13">
    <source>
        <dbReference type="ARBA" id="ARBA00022842"/>
    </source>
</evidence>
<dbReference type="FunFam" id="1.10.1520.10:FF:000001">
    <property type="entry name" value="Ribonuclease 3"/>
    <property type="match status" value="1"/>
</dbReference>
<dbReference type="Pfam" id="PF00035">
    <property type="entry name" value="dsrm"/>
    <property type="match status" value="1"/>
</dbReference>
<dbReference type="Proteomes" id="UP000317648">
    <property type="component" value="Chromosome"/>
</dbReference>
<protein>
    <recommendedName>
        <fullName evidence="15">Ribonuclease 3</fullName>
        <ecNumber evidence="15">3.1.26.3</ecNumber>
    </recommendedName>
    <alternativeName>
        <fullName evidence="15">Ribonuclease III</fullName>
        <shortName evidence="15">RNase III</shortName>
    </alternativeName>
</protein>
<evidence type="ECO:0000259" key="17">
    <source>
        <dbReference type="PROSITE" id="PS50137"/>
    </source>
</evidence>
<organism evidence="19 20">
    <name type="scientific">Lignipirellula cremea</name>
    <dbReference type="NCBI Taxonomy" id="2528010"/>
    <lineage>
        <taxon>Bacteria</taxon>
        <taxon>Pseudomonadati</taxon>
        <taxon>Planctomycetota</taxon>
        <taxon>Planctomycetia</taxon>
        <taxon>Pirellulales</taxon>
        <taxon>Pirellulaceae</taxon>
        <taxon>Lignipirellula</taxon>
    </lineage>
</organism>
<feature type="active site" evidence="15">
    <location>
        <position position="129"/>
    </location>
</feature>
<feature type="binding site" evidence="15">
    <location>
        <position position="126"/>
    </location>
    <ligand>
        <name>Mg(2+)</name>
        <dbReference type="ChEBI" id="CHEBI:18420"/>
    </ligand>
</feature>
<dbReference type="Gene3D" id="1.10.1520.10">
    <property type="entry name" value="Ribonuclease III domain"/>
    <property type="match status" value="1"/>
</dbReference>
<gene>
    <name evidence="15 19" type="primary">rnc</name>
    <name evidence="19" type="ORF">Pla8534_33790</name>
</gene>
<dbReference type="PROSITE" id="PS50142">
    <property type="entry name" value="RNASE_3_2"/>
    <property type="match status" value="1"/>
</dbReference>
<dbReference type="PROSITE" id="PS00517">
    <property type="entry name" value="RNASE_3_1"/>
    <property type="match status" value="1"/>
</dbReference>
<dbReference type="GO" id="GO:0006364">
    <property type="term" value="P:rRNA processing"/>
    <property type="evidence" value="ECO:0007669"/>
    <property type="project" value="UniProtKB-UniRule"/>
</dbReference>
<keyword evidence="7 15" id="KW-0507">mRNA processing</keyword>
<keyword evidence="5 15" id="KW-0963">Cytoplasm</keyword>
<dbReference type="PROSITE" id="PS50137">
    <property type="entry name" value="DS_RBD"/>
    <property type="match status" value="1"/>
</dbReference>
<keyword evidence="10 15" id="KW-0479">Metal-binding</keyword>
<evidence type="ECO:0000259" key="18">
    <source>
        <dbReference type="PROSITE" id="PS50142"/>
    </source>
</evidence>
<dbReference type="RefSeq" id="WP_145054284.1">
    <property type="nucleotide sequence ID" value="NZ_CP036433.1"/>
</dbReference>
<comment type="subcellular location">
    <subcellularLocation>
        <location evidence="2 15">Cytoplasm</location>
    </subcellularLocation>
</comment>
<dbReference type="OrthoDB" id="9805026at2"/>
<evidence type="ECO:0000256" key="7">
    <source>
        <dbReference type="ARBA" id="ARBA00022664"/>
    </source>
</evidence>
<comment type="catalytic activity">
    <reaction evidence="1 15">
        <text>Endonucleolytic cleavage to 5'-phosphomonoester.</text>
        <dbReference type="EC" id="3.1.26.3"/>
    </reaction>
</comment>
<keyword evidence="12 15" id="KW-0378">Hydrolase</keyword>
<dbReference type="SMART" id="SM00358">
    <property type="entry name" value="DSRM"/>
    <property type="match status" value="1"/>
</dbReference>
<dbReference type="EMBL" id="CP036433">
    <property type="protein sequence ID" value="QDU95563.1"/>
    <property type="molecule type" value="Genomic_DNA"/>
</dbReference>
<name>A0A518DUQ0_9BACT</name>
<evidence type="ECO:0000256" key="15">
    <source>
        <dbReference type="HAMAP-Rule" id="MF_00104"/>
    </source>
</evidence>
<dbReference type="AlphaFoldDB" id="A0A518DUQ0"/>
<dbReference type="SUPFAM" id="SSF54768">
    <property type="entry name" value="dsRNA-binding domain-like"/>
    <property type="match status" value="1"/>
</dbReference>
<dbReference type="InterPro" id="IPR011907">
    <property type="entry name" value="RNase_III"/>
</dbReference>
<keyword evidence="20" id="KW-1185">Reference proteome</keyword>
<dbReference type="GO" id="GO:0004525">
    <property type="term" value="F:ribonuclease III activity"/>
    <property type="evidence" value="ECO:0007669"/>
    <property type="project" value="UniProtKB-UniRule"/>
</dbReference>
<comment type="similarity">
    <text evidence="3">Belongs to the ribonuclease III family.</text>
</comment>
<dbReference type="InterPro" id="IPR000999">
    <property type="entry name" value="RNase_III_dom"/>
</dbReference>
<feature type="binding site" evidence="15">
    <location>
        <position position="129"/>
    </location>
    <ligand>
        <name>Mg(2+)</name>
        <dbReference type="ChEBI" id="CHEBI:18420"/>
    </ligand>
</feature>
<dbReference type="Pfam" id="PF14622">
    <property type="entry name" value="Ribonucleas_3_3"/>
    <property type="match status" value="1"/>
</dbReference>
<dbReference type="SMART" id="SM00535">
    <property type="entry name" value="RIBOc"/>
    <property type="match status" value="1"/>
</dbReference>
<evidence type="ECO:0000256" key="10">
    <source>
        <dbReference type="ARBA" id="ARBA00022723"/>
    </source>
</evidence>
<dbReference type="Gene3D" id="3.30.160.20">
    <property type="match status" value="1"/>
</dbReference>
<dbReference type="PANTHER" id="PTHR11207">
    <property type="entry name" value="RIBONUCLEASE III"/>
    <property type="match status" value="1"/>
</dbReference>
<feature type="active site" evidence="15">
    <location>
        <position position="58"/>
    </location>
</feature>
<feature type="region of interest" description="Disordered" evidence="16">
    <location>
        <begin position="252"/>
        <end position="279"/>
    </location>
</feature>
<dbReference type="GO" id="GO:0019843">
    <property type="term" value="F:rRNA binding"/>
    <property type="evidence" value="ECO:0007669"/>
    <property type="project" value="UniProtKB-KW"/>
</dbReference>
<dbReference type="GO" id="GO:0010468">
    <property type="term" value="P:regulation of gene expression"/>
    <property type="evidence" value="ECO:0007669"/>
    <property type="project" value="TreeGrafter"/>
</dbReference>